<reference evidence="1" key="1">
    <citation type="journal article" date="2020" name="New Phytol.">
        <title>Comparative genomics reveals dynamic genome evolution in host specialist ectomycorrhizal fungi.</title>
        <authorList>
            <person name="Lofgren L.A."/>
            <person name="Nguyen N.H."/>
            <person name="Vilgalys R."/>
            <person name="Ruytinx J."/>
            <person name="Liao H.L."/>
            <person name="Branco S."/>
            <person name="Kuo A."/>
            <person name="LaButti K."/>
            <person name="Lipzen A."/>
            <person name="Andreopoulos W."/>
            <person name="Pangilinan J."/>
            <person name="Riley R."/>
            <person name="Hundley H."/>
            <person name="Na H."/>
            <person name="Barry K."/>
            <person name="Grigoriev I.V."/>
            <person name="Stajich J.E."/>
            <person name="Kennedy P.G."/>
        </authorList>
    </citation>
    <scope>NUCLEOTIDE SEQUENCE</scope>
    <source>
        <strain evidence="1">MN1</strain>
    </source>
</reference>
<name>A0A9P7EHU1_9AGAM</name>
<sequence length="131" mass="14711">MTPPPLAAEGLQMRVSSQACASHGGIICYPSDHPPIASQPYSTPLRSHSSPLLFSCRWLYDDALCKFLGTLDELKAHCRTNHFSGPPDAQIECLWEACTYHKRGDHTVHVMRRDCIWRHTCEVHLGVKRGT</sequence>
<comment type="caution">
    <text evidence="1">The sequence shown here is derived from an EMBL/GenBank/DDBJ whole genome shotgun (WGS) entry which is preliminary data.</text>
</comment>
<accession>A0A9P7EHU1</accession>
<organism evidence="1 2">
    <name type="scientific">Suillus subaureus</name>
    <dbReference type="NCBI Taxonomy" id="48587"/>
    <lineage>
        <taxon>Eukaryota</taxon>
        <taxon>Fungi</taxon>
        <taxon>Dikarya</taxon>
        <taxon>Basidiomycota</taxon>
        <taxon>Agaricomycotina</taxon>
        <taxon>Agaricomycetes</taxon>
        <taxon>Agaricomycetidae</taxon>
        <taxon>Boletales</taxon>
        <taxon>Suillineae</taxon>
        <taxon>Suillaceae</taxon>
        <taxon>Suillus</taxon>
    </lineage>
</organism>
<keyword evidence="2" id="KW-1185">Reference proteome</keyword>
<dbReference type="AlphaFoldDB" id="A0A9P7EHU1"/>
<gene>
    <name evidence="1" type="ORF">BJ212DRAFT_904463</name>
</gene>
<evidence type="ECO:0000313" key="2">
    <source>
        <dbReference type="Proteomes" id="UP000807769"/>
    </source>
</evidence>
<dbReference type="RefSeq" id="XP_041196297.1">
    <property type="nucleotide sequence ID" value="XM_041344312.1"/>
</dbReference>
<dbReference type="EMBL" id="JABBWG010000006">
    <property type="protein sequence ID" value="KAG1821557.1"/>
    <property type="molecule type" value="Genomic_DNA"/>
</dbReference>
<dbReference type="Proteomes" id="UP000807769">
    <property type="component" value="Unassembled WGS sequence"/>
</dbReference>
<dbReference type="GeneID" id="64638328"/>
<evidence type="ECO:0000313" key="1">
    <source>
        <dbReference type="EMBL" id="KAG1821557.1"/>
    </source>
</evidence>
<protein>
    <submittedName>
        <fullName evidence="1">Uncharacterized protein</fullName>
    </submittedName>
</protein>
<dbReference type="OrthoDB" id="2671569at2759"/>
<proteinExistence type="predicted"/>